<feature type="transmembrane region" description="Helical" evidence="2">
    <location>
        <begin position="27"/>
        <end position="45"/>
    </location>
</feature>
<dbReference type="HOGENOM" id="CLU_014978_2_0_10"/>
<dbReference type="OrthoDB" id="1490539at2"/>
<dbReference type="InterPro" id="IPR050330">
    <property type="entry name" value="Bact_OuterMem_StrucFunc"/>
</dbReference>
<dbReference type="SUPFAM" id="SSF103088">
    <property type="entry name" value="OmpA-like"/>
    <property type="match status" value="1"/>
</dbReference>
<keyword evidence="2" id="KW-1133">Transmembrane helix</keyword>
<dbReference type="InterPro" id="IPR011659">
    <property type="entry name" value="WD40"/>
</dbReference>
<dbReference type="AlphaFoldDB" id="I4ALQ4"/>
<dbReference type="Pfam" id="PF07676">
    <property type="entry name" value="PD40"/>
    <property type="match status" value="2"/>
</dbReference>
<organism evidence="4 5">
    <name type="scientific">Bernardetia litoralis (strain ATCC 23117 / DSM 6794 / NBRC 15988 / NCIMB 1366 / Fx l1 / Sio-4)</name>
    <name type="common">Flexibacter litoralis</name>
    <dbReference type="NCBI Taxonomy" id="880071"/>
    <lineage>
        <taxon>Bacteria</taxon>
        <taxon>Pseudomonadati</taxon>
        <taxon>Bacteroidota</taxon>
        <taxon>Cytophagia</taxon>
        <taxon>Cytophagales</taxon>
        <taxon>Bernardetiaceae</taxon>
        <taxon>Bernardetia</taxon>
    </lineage>
</organism>
<dbReference type="GO" id="GO:0016020">
    <property type="term" value="C:membrane"/>
    <property type="evidence" value="ECO:0007669"/>
    <property type="project" value="UniProtKB-UniRule"/>
</dbReference>
<dbReference type="InterPro" id="IPR011042">
    <property type="entry name" value="6-blade_b-propeller_TolB-like"/>
</dbReference>
<keyword evidence="5" id="KW-1185">Reference proteome</keyword>
<reference evidence="5" key="1">
    <citation type="submission" date="2012-06" db="EMBL/GenBank/DDBJ databases">
        <title>The complete genome of Flexibacter litoralis DSM 6794.</title>
        <authorList>
            <person name="Lucas S."/>
            <person name="Copeland A."/>
            <person name="Lapidus A."/>
            <person name="Glavina del Rio T."/>
            <person name="Dalin E."/>
            <person name="Tice H."/>
            <person name="Bruce D."/>
            <person name="Goodwin L."/>
            <person name="Pitluck S."/>
            <person name="Peters L."/>
            <person name="Ovchinnikova G."/>
            <person name="Lu M."/>
            <person name="Kyrpides N."/>
            <person name="Mavromatis K."/>
            <person name="Ivanova N."/>
            <person name="Brettin T."/>
            <person name="Detter J.C."/>
            <person name="Han C."/>
            <person name="Larimer F."/>
            <person name="Land M."/>
            <person name="Hauser L."/>
            <person name="Markowitz V."/>
            <person name="Cheng J.-F."/>
            <person name="Hugenholtz P."/>
            <person name="Woyke T."/>
            <person name="Wu D."/>
            <person name="Spring S."/>
            <person name="Lang E."/>
            <person name="Kopitz M."/>
            <person name="Brambilla E."/>
            <person name="Klenk H.-P."/>
            <person name="Eisen J.A."/>
        </authorList>
    </citation>
    <scope>NUCLEOTIDE SEQUENCE [LARGE SCALE GENOMIC DNA]</scope>
    <source>
        <strain evidence="5">ATCC 23117 / DSM 6794 / NBRC 15988 / NCIMB 1366 / Sio-4</strain>
    </source>
</reference>
<dbReference type="PANTHER" id="PTHR30329:SF21">
    <property type="entry name" value="LIPOPROTEIN YIAD-RELATED"/>
    <property type="match status" value="1"/>
</dbReference>
<gene>
    <name evidence="4" type="ordered locus">Fleli_2524</name>
</gene>
<dbReference type="STRING" id="880071.Fleli_2524"/>
<dbReference type="PANTHER" id="PTHR30329">
    <property type="entry name" value="STATOR ELEMENT OF FLAGELLAR MOTOR COMPLEX"/>
    <property type="match status" value="1"/>
</dbReference>
<proteinExistence type="predicted"/>
<dbReference type="KEGG" id="fli:Fleli_2524"/>
<keyword evidence="1 2" id="KW-0472">Membrane</keyword>
<sequence>MQATFYFLNILLADFFSYTKNVSFSSFFKFFKIIGVFGFWTFYFLPSLSNAQNNITNTDVLWASKVIDFSSEYFDENNPTQHTAKQVLGKPNVLPAIWHSPCAWSPYRPEARQDEWIKVGFEKAVSVRQIAIAESFGAGAVSAIILYDLEDKGHLVYKNQLTQPASTQGRMLNVFLKRKTTYKVKAVKIKLNTIDVGGWNNIDAIGVSESNIPIQAEINITKDIPFNETQRLPQTVNSSYSEILPIISPDGKMLFFDRKDHPKNTPSISAGKENDDVWFSRHISDTIWSEAQRLNEPVNNNQHNYVCSVTPDGNVILLANAYLSSGKMAQGASISYKTIDGSWSYPEPLKIKDFYNTDKYAEICLSPNRKVLIMAIRREDTFGSRDLYVSFLQNDNSWSVPKNMGAMLNSAASEITPTLSSDNKTLYFASDGRSGYGSFDMYVSRRLDDTWTNWSEPMNLGNILNSAGWDAGYSIDASGEYAYFASSKHSNKTTASELDIYRAKLHVEVRPDPILLISGTVYNSKTKEPIGAEIFYETLPSGENAGTAQADPQTGDYKIALPPNSNYGFLAKSRGFVSVSQNIDATGNETYREIKQDLYLTPIEVGQKIRLNNVFFKRGTNELLKESYPELDRLVIFMLENPTIKIEVEGHTDLEGIPTMNMKLSALRVKAIQDYLIKKKIDKNRVETRPFGSTNPITRKRDEESKKLNRRVEFRILSY</sequence>
<evidence type="ECO:0000256" key="1">
    <source>
        <dbReference type="PROSITE-ProRule" id="PRU00473"/>
    </source>
</evidence>
<name>I4ALQ4_BERLS</name>
<dbReference type="eggNOG" id="COG2885">
    <property type="taxonomic scope" value="Bacteria"/>
</dbReference>
<evidence type="ECO:0000259" key="3">
    <source>
        <dbReference type="PROSITE" id="PS51123"/>
    </source>
</evidence>
<dbReference type="CDD" id="cd07185">
    <property type="entry name" value="OmpA_C-like"/>
    <property type="match status" value="1"/>
</dbReference>
<dbReference type="SUPFAM" id="SSF82171">
    <property type="entry name" value="DPP6 N-terminal domain-like"/>
    <property type="match status" value="1"/>
</dbReference>
<dbReference type="Proteomes" id="UP000006054">
    <property type="component" value="Chromosome"/>
</dbReference>
<dbReference type="Gene3D" id="3.30.1330.60">
    <property type="entry name" value="OmpA-like domain"/>
    <property type="match status" value="1"/>
</dbReference>
<accession>I4ALQ4</accession>
<dbReference type="PROSITE" id="PS51123">
    <property type="entry name" value="OMPA_2"/>
    <property type="match status" value="1"/>
</dbReference>
<dbReference type="Gene3D" id="2.120.10.30">
    <property type="entry name" value="TolB, C-terminal domain"/>
    <property type="match status" value="1"/>
</dbReference>
<dbReference type="Pfam" id="PF00691">
    <property type="entry name" value="OmpA"/>
    <property type="match status" value="1"/>
</dbReference>
<evidence type="ECO:0000313" key="5">
    <source>
        <dbReference type="Proteomes" id="UP000006054"/>
    </source>
</evidence>
<dbReference type="InterPro" id="IPR036737">
    <property type="entry name" value="OmpA-like_sf"/>
</dbReference>
<protein>
    <submittedName>
        <fullName evidence="4">Outer membrane protein/peptidoglycan-associated (Lipo)protein</fullName>
    </submittedName>
</protein>
<evidence type="ECO:0000313" key="4">
    <source>
        <dbReference type="EMBL" id="AFM04889.1"/>
    </source>
</evidence>
<dbReference type="InterPro" id="IPR006665">
    <property type="entry name" value="OmpA-like"/>
</dbReference>
<dbReference type="EMBL" id="CP003345">
    <property type="protein sequence ID" value="AFM04889.1"/>
    <property type="molecule type" value="Genomic_DNA"/>
</dbReference>
<feature type="domain" description="OmpA-like" evidence="3">
    <location>
        <begin position="605"/>
        <end position="719"/>
    </location>
</feature>
<evidence type="ECO:0000256" key="2">
    <source>
        <dbReference type="SAM" id="Phobius"/>
    </source>
</evidence>
<keyword evidence="2" id="KW-0812">Transmembrane</keyword>